<dbReference type="OrthoDB" id="2913000at2759"/>
<comment type="caution">
    <text evidence="2">The sequence shown here is derived from an EMBL/GenBank/DDBJ whole genome shotgun (WGS) entry which is preliminary data.</text>
</comment>
<evidence type="ECO:0000313" key="3">
    <source>
        <dbReference type="Proteomes" id="UP001063166"/>
    </source>
</evidence>
<dbReference type="AlphaFoldDB" id="A0A9P3PPI0"/>
<keyword evidence="1" id="KW-0175">Coiled coil</keyword>
<feature type="coiled-coil region" evidence="1">
    <location>
        <begin position="218"/>
        <end position="245"/>
    </location>
</feature>
<name>A0A9P3PPI0_LYOSH</name>
<accession>A0A9P3PPI0</accession>
<sequence length="261" mass="29856">MAKMKKPTFSFKFPPEIEDEIFERAARAFPGFAPKLSVVSKRVQTRVEPIIYETLVFYTSRPVPGLVDAERFALPLRARPAEFFTAHVRNVCIPADVPDEITTWIFAKCTQIRNLALWRGSKPDVAAHLLPLCATLRTLFVNRFVVSGMAKSGVIFPKMKYLAVAWFSPEVPIPDLEWLPSLTTIELDINKEPIVNDQWIKDVSTVISTASQLRSLFLNVHEECLRNVKTRVRKLEDARVVVRNESSHWDGFKEWRNACDV</sequence>
<evidence type="ECO:0000313" key="2">
    <source>
        <dbReference type="EMBL" id="GLB39016.1"/>
    </source>
</evidence>
<gene>
    <name evidence="2" type="ORF">LshimejAT787_0601780</name>
</gene>
<dbReference type="Proteomes" id="UP001063166">
    <property type="component" value="Unassembled WGS sequence"/>
</dbReference>
<keyword evidence="3" id="KW-1185">Reference proteome</keyword>
<protein>
    <submittedName>
        <fullName evidence="2">Uncharacterized protein</fullName>
    </submittedName>
</protein>
<organism evidence="2 3">
    <name type="scientific">Lyophyllum shimeji</name>
    <name type="common">Hon-shimeji</name>
    <name type="synonym">Tricholoma shimeji</name>
    <dbReference type="NCBI Taxonomy" id="47721"/>
    <lineage>
        <taxon>Eukaryota</taxon>
        <taxon>Fungi</taxon>
        <taxon>Dikarya</taxon>
        <taxon>Basidiomycota</taxon>
        <taxon>Agaricomycotina</taxon>
        <taxon>Agaricomycetes</taxon>
        <taxon>Agaricomycetidae</taxon>
        <taxon>Agaricales</taxon>
        <taxon>Tricholomatineae</taxon>
        <taxon>Lyophyllaceae</taxon>
        <taxon>Lyophyllum</taxon>
    </lineage>
</organism>
<reference evidence="2" key="1">
    <citation type="submission" date="2022-07" db="EMBL/GenBank/DDBJ databases">
        <title>The genome of Lyophyllum shimeji provides insight into the initial evolution of ectomycorrhizal fungal genome.</title>
        <authorList>
            <person name="Kobayashi Y."/>
            <person name="Shibata T."/>
            <person name="Hirakawa H."/>
            <person name="Shigenobu S."/>
            <person name="Nishiyama T."/>
            <person name="Yamada A."/>
            <person name="Hasebe M."/>
            <person name="Kawaguchi M."/>
        </authorList>
    </citation>
    <scope>NUCLEOTIDE SEQUENCE</scope>
    <source>
        <strain evidence="2">AT787</strain>
    </source>
</reference>
<proteinExistence type="predicted"/>
<evidence type="ECO:0000256" key="1">
    <source>
        <dbReference type="SAM" id="Coils"/>
    </source>
</evidence>
<dbReference type="EMBL" id="BRPK01000006">
    <property type="protein sequence ID" value="GLB39016.1"/>
    <property type="molecule type" value="Genomic_DNA"/>
</dbReference>